<proteinExistence type="inferred from homology"/>
<dbReference type="PROSITE" id="PS51892">
    <property type="entry name" value="SUBTILASE"/>
    <property type="match status" value="1"/>
</dbReference>
<evidence type="ECO:0000313" key="10">
    <source>
        <dbReference type="EMBL" id="HFJ53850.1"/>
    </source>
</evidence>
<reference evidence="9" key="1">
    <citation type="journal article" date="2020" name="mSystems">
        <title>Genome- and Community-Level Interaction Insights into Carbon Utilization and Element Cycling Functions of Hydrothermarchaeota in Hydrothermal Sediment.</title>
        <authorList>
            <person name="Zhou Z."/>
            <person name="Liu Y."/>
            <person name="Xu W."/>
            <person name="Pan J."/>
            <person name="Luo Z.H."/>
            <person name="Li M."/>
        </authorList>
    </citation>
    <scope>NUCLEOTIDE SEQUENCE [LARGE SCALE GENOMIC DNA]</scope>
    <source>
        <strain evidence="9">SpSt-265</strain>
        <strain evidence="10">SpSt-465</strain>
    </source>
</reference>
<accession>A0A7C1SGP3</accession>
<evidence type="ECO:0000259" key="7">
    <source>
        <dbReference type="Pfam" id="PF00082"/>
    </source>
</evidence>
<dbReference type="PRINTS" id="PR00723">
    <property type="entry name" value="SUBTILISIN"/>
</dbReference>
<evidence type="ECO:0000313" key="9">
    <source>
        <dbReference type="EMBL" id="HEA87067.1"/>
    </source>
</evidence>
<gene>
    <name evidence="9" type="ORF">ENP94_03545</name>
    <name evidence="10" type="ORF">ENS16_04085</name>
</gene>
<sequence length="1055" mass="115354">MRRILFGVAVLAVTIVAGAPIEPLLLERMSTTSKNEYLPVVIALREQFNGEQVIRTIKVKDERWRVTVSGLKELAARTQQGLLQELTRLEREGKARNIVPLWIVNAVYCELVSEAILKVAERADVWFVQWDLIPTENALGLAPQQPAADVTGGTDSREWHVRKVKADSVWYTYGYTGQGVVIGNIDTGCDYNHSDLANRMWTDPNYPYHGWDFENNDNDPMDGNGHGTHTCGINAGDGTGGDTTGIAPGARIMSCRTKTSLSSPLPDTIAENTVFRAMEFCVAPPLSPENHAHLLSMSLGWQHSWNPRRALWRQAVTNVAAAGLPYFIAAGNEGSSNPPDNVRTPGDVPGPWKHPAEMAGGLGGAISIGATDSTDNYAYFTSWGPVSWSSIPPYNDYAYPPGLLKPDFSAPGVDVVSCRLGGGYVAMSGTSMATPCAAGVAALMLEKNPLLLPEQIDSIMQYSVVPRGTPPKNNTYGTGRIDAKLCIENTPLPFGVRLYRAIVDDSAGGNNDRIINPGEAINLPVWVKNQCSYTTSGVTGILRTSDPTHITITDSVKSFGTIPAGDTAFSGQPGFRFTVDPSCVNGYTLNLELVVRDDQDSVWSSPLKLKVGTPVLSGDSVYAYDGGNGKLDPGEECDIAVQLVNSGLGNAYDVQVVLRSYDSRLEVLDSSAVYGLIPADSWVMNEADHFRVRASASIPREFVIPCSLRISQTGYPDRTVYFGIEVGRLTAIDPIPDGPRRPALYYAYDDIDAEYAERPTFSWVEIRNLGTRLTLSDDQTVQITLPPAFGPIKFYGQRYTQISICSNGWVAPGYSTATTWSNTPLPNSQMPPMFCLKWDDLYPPTGNGVWYYHDAANHRFIVEWDSVHYYNPRDSWDKMQIVFYDTTLAAADGNTEVVYQYLTANRNSSATIGEQDPSLTIAIQVVYNDTFHRAAGPVVPGRAIKLTTDAPSVGLAETGSMSGPALTGVRMLPTAFRSRLQIHFLLNQGSAVRVAVYDKAGRRVRTLIDRRLNPGGYELSWDGRDDAGNRVAQGVYLVRLESEEQVMTTKAVYLK</sequence>
<evidence type="ECO:0008006" key="11">
    <source>
        <dbReference type="Google" id="ProtNLM"/>
    </source>
</evidence>
<dbReference type="SUPFAM" id="SSF52743">
    <property type="entry name" value="Subtilisin-like"/>
    <property type="match status" value="1"/>
</dbReference>
<protein>
    <recommendedName>
        <fullName evidence="11">T9SS type A sorting domain-containing protein</fullName>
    </recommendedName>
</protein>
<keyword evidence="4 6" id="KW-0720">Serine protease</keyword>
<organism evidence="9">
    <name type="scientific">candidate division WOR-3 bacterium</name>
    <dbReference type="NCBI Taxonomy" id="2052148"/>
    <lineage>
        <taxon>Bacteria</taxon>
        <taxon>Bacteria division WOR-3</taxon>
    </lineage>
</organism>
<evidence type="ECO:0000256" key="2">
    <source>
        <dbReference type="ARBA" id="ARBA00022670"/>
    </source>
</evidence>
<feature type="domain" description="FlgD/Vpr Ig-like" evidence="8">
    <location>
        <begin position="990"/>
        <end position="1043"/>
    </location>
</feature>
<comment type="caution">
    <text evidence="9">The sequence shown here is derived from an EMBL/GenBank/DDBJ whole genome shotgun (WGS) entry which is preliminary data.</text>
</comment>
<dbReference type="PANTHER" id="PTHR43806">
    <property type="entry name" value="PEPTIDASE S8"/>
    <property type="match status" value="1"/>
</dbReference>
<dbReference type="Pfam" id="PF13860">
    <property type="entry name" value="FlgD_ig"/>
    <property type="match status" value="1"/>
</dbReference>
<dbReference type="GO" id="GO:0006508">
    <property type="term" value="P:proteolysis"/>
    <property type="evidence" value="ECO:0007669"/>
    <property type="project" value="UniProtKB-KW"/>
</dbReference>
<dbReference type="Gene3D" id="2.60.40.4070">
    <property type="match status" value="1"/>
</dbReference>
<dbReference type="GO" id="GO:0004252">
    <property type="term" value="F:serine-type endopeptidase activity"/>
    <property type="evidence" value="ECO:0007669"/>
    <property type="project" value="UniProtKB-UniRule"/>
</dbReference>
<dbReference type="PROSITE" id="PS00138">
    <property type="entry name" value="SUBTILASE_SER"/>
    <property type="match status" value="1"/>
</dbReference>
<evidence type="ECO:0000256" key="1">
    <source>
        <dbReference type="ARBA" id="ARBA00011073"/>
    </source>
</evidence>
<keyword evidence="2 6" id="KW-0645">Protease</keyword>
<dbReference type="EMBL" id="DSTU01000005">
    <property type="protein sequence ID" value="HFJ53850.1"/>
    <property type="molecule type" value="Genomic_DNA"/>
</dbReference>
<dbReference type="AlphaFoldDB" id="A0A7C1SGP3"/>
<evidence type="ECO:0000256" key="4">
    <source>
        <dbReference type="ARBA" id="ARBA00022825"/>
    </source>
</evidence>
<evidence type="ECO:0000259" key="8">
    <source>
        <dbReference type="Pfam" id="PF13860"/>
    </source>
</evidence>
<feature type="domain" description="Peptidase S8/S53" evidence="7">
    <location>
        <begin position="177"/>
        <end position="479"/>
    </location>
</feature>
<evidence type="ECO:0000256" key="6">
    <source>
        <dbReference type="PROSITE-ProRule" id="PRU01240"/>
    </source>
</evidence>
<dbReference type="InterPro" id="IPR015500">
    <property type="entry name" value="Peptidase_S8_subtilisin-rel"/>
</dbReference>
<keyword evidence="3 6" id="KW-0378">Hydrolase</keyword>
<dbReference type="InterPro" id="IPR036852">
    <property type="entry name" value="Peptidase_S8/S53_dom_sf"/>
</dbReference>
<feature type="active site" description="Charge relay system" evidence="5 6">
    <location>
        <position position="431"/>
    </location>
</feature>
<dbReference type="Gene3D" id="3.40.50.200">
    <property type="entry name" value="Peptidase S8/S53 domain"/>
    <property type="match status" value="1"/>
</dbReference>
<dbReference type="InterPro" id="IPR050131">
    <property type="entry name" value="Peptidase_S8_subtilisin-like"/>
</dbReference>
<name>A0A7C1SGP3_UNCW3</name>
<feature type="active site" description="Charge relay system" evidence="5 6">
    <location>
        <position position="226"/>
    </location>
</feature>
<evidence type="ECO:0000256" key="5">
    <source>
        <dbReference type="PIRSR" id="PIRSR615500-1"/>
    </source>
</evidence>
<feature type="active site" description="Charge relay system" evidence="5 6">
    <location>
        <position position="186"/>
    </location>
</feature>
<evidence type="ECO:0000256" key="3">
    <source>
        <dbReference type="ARBA" id="ARBA00022801"/>
    </source>
</evidence>
<dbReference type="InterPro" id="IPR025965">
    <property type="entry name" value="FlgD/Vpr_Ig-like"/>
</dbReference>
<dbReference type="PANTHER" id="PTHR43806:SF11">
    <property type="entry name" value="CEREVISIN-RELATED"/>
    <property type="match status" value="1"/>
</dbReference>
<dbReference type="InterPro" id="IPR000209">
    <property type="entry name" value="Peptidase_S8/S53_dom"/>
</dbReference>
<dbReference type="EMBL" id="DSLG01000004">
    <property type="protein sequence ID" value="HEA87067.1"/>
    <property type="molecule type" value="Genomic_DNA"/>
</dbReference>
<dbReference type="InterPro" id="IPR023828">
    <property type="entry name" value="Peptidase_S8_Ser-AS"/>
</dbReference>
<comment type="similarity">
    <text evidence="1 6">Belongs to the peptidase S8 family.</text>
</comment>
<dbReference type="Pfam" id="PF00082">
    <property type="entry name" value="Peptidase_S8"/>
    <property type="match status" value="1"/>
</dbReference>